<evidence type="ECO:0000256" key="5">
    <source>
        <dbReference type="ARBA" id="ARBA00022692"/>
    </source>
</evidence>
<protein>
    <submittedName>
        <fullName evidence="9">ABC transporter permease</fullName>
    </submittedName>
</protein>
<dbReference type="Gene3D" id="1.10.3720.10">
    <property type="entry name" value="MetI-like"/>
    <property type="match status" value="1"/>
</dbReference>
<reference evidence="9 10" key="1">
    <citation type="submission" date="2018-11" db="EMBL/GenBank/DDBJ databases">
        <title>Complete genome sequence of Paenibacillus baekrokdamisoli strain KCTC 33723.</title>
        <authorList>
            <person name="Kang S.W."/>
            <person name="Lee K.C."/>
            <person name="Kim K.K."/>
            <person name="Kim J.S."/>
            <person name="Kim D.S."/>
            <person name="Ko S.H."/>
            <person name="Yang S.H."/>
            <person name="Lee J.S."/>
        </authorList>
    </citation>
    <scope>NUCLEOTIDE SEQUENCE [LARGE SCALE GENOMIC DNA]</scope>
    <source>
        <strain evidence="9 10">KCTC 33723</strain>
    </source>
</reference>
<comment type="similarity">
    <text evidence="2">Belongs to the binding-protein-dependent transport system permease family. CysTW subfamily.</text>
</comment>
<proteinExistence type="inferred from homology"/>
<keyword evidence="4" id="KW-1003">Cell membrane</keyword>
<dbReference type="GO" id="GO:0055085">
    <property type="term" value="P:transmembrane transport"/>
    <property type="evidence" value="ECO:0007669"/>
    <property type="project" value="InterPro"/>
</dbReference>
<dbReference type="PANTHER" id="PTHR42929:SF1">
    <property type="entry name" value="INNER MEMBRANE ABC TRANSPORTER PERMEASE PROTEIN YDCU-RELATED"/>
    <property type="match status" value="1"/>
</dbReference>
<feature type="transmembrane region" description="Helical" evidence="8">
    <location>
        <begin position="120"/>
        <end position="143"/>
    </location>
</feature>
<feature type="transmembrane region" description="Helical" evidence="8">
    <location>
        <begin position="78"/>
        <end position="99"/>
    </location>
</feature>
<dbReference type="CDD" id="cd06261">
    <property type="entry name" value="TM_PBP2"/>
    <property type="match status" value="1"/>
</dbReference>
<feature type="transmembrane region" description="Helical" evidence="8">
    <location>
        <begin position="202"/>
        <end position="224"/>
    </location>
</feature>
<name>A0A3G9IVH2_9BACL</name>
<keyword evidence="6 8" id="KW-1133">Transmembrane helix</keyword>
<dbReference type="GO" id="GO:0005886">
    <property type="term" value="C:plasma membrane"/>
    <property type="evidence" value="ECO:0007669"/>
    <property type="project" value="UniProtKB-SubCell"/>
</dbReference>
<keyword evidence="3 8" id="KW-0813">Transport</keyword>
<dbReference type="Pfam" id="PF00528">
    <property type="entry name" value="BPD_transp_1"/>
    <property type="match status" value="1"/>
</dbReference>
<feature type="transmembrane region" description="Helical" evidence="8">
    <location>
        <begin position="230"/>
        <end position="250"/>
    </location>
</feature>
<evidence type="ECO:0000256" key="3">
    <source>
        <dbReference type="ARBA" id="ARBA00022448"/>
    </source>
</evidence>
<dbReference type="InterPro" id="IPR035906">
    <property type="entry name" value="MetI-like_sf"/>
</dbReference>
<evidence type="ECO:0000256" key="2">
    <source>
        <dbReference type="ARBA" id="ARBA00007069"/>
    </source>
</evidence>
<keyword evidence="5 8" id="KW-0812">Transmembrane</keyword>
<feature type="transmembrane region" description="Helical" evidence="8">
    <location>
        <begin position="262"/>
        <end position="285"/>
    </location>
</feature>
<dbReference type="OrthoDB" id="8404154at2"/>
<accession>A0A3G9IVH2</accession>
<evidence type="ECO:0000256" key="4">
    <source>
        <dbReference type="ARBA" id="ARBA00022475"/>
    </source>
</evidence>
<keyword evidence="10" id="KW-1185">Reference proteome</keyword>
<organism evidence="9 10">
    <name type="scientific">Paenibacillus baekrokdamisoli</name>
    <dbReference type="NCBI Taxonomy" id="1712516"/>
    <lineage>
        <taxon>Bacteria</taxon>
        <taxon>Bacillati</taxon>
        <taxon>Bacillota</taxon>
        <taxon>Bacilli</taxon>
        <taxon>Bacillales</taxon>
        <taxon>Paenibacillaceae</taxon>
        <taxon>Paenibacillus</taxon>
    </lineage>
</organism>
<sequence>MKQKRSVPLKQRGRRFRFRFIVLALVPFALIVIGFELLPLFYMIMTSLLSDDETHYSLSQYVTALTSPFYMKAIQNSLYIALGSSILGLIAALFTAYSLTRLPERARDRLLTLSNMTSNFAGVPLAFAYIILLGNNGVFTLLLKSWGLDVLTINLYSWTGLVLVYVYFQVPLATLLLYPVYYGVQERWREAASLLGAGSFAYWRRIALPILAPGIAGTFVILFANAMGAYATAYALVGSNFNLLAVRIGALVSGDVITRPQLGSALAVLLGLIMLIAMSLSQWFMRRVRKDLA</sequence>
<dbReference type="PANTHER" id="PTHR42929">
    <property type="entry name" value="INNER MEMBRANE ABC TRANSPORTER PERMEASE PROTEIN YDCU-RELATED-RELATED"/>
    <property type="match status" value="1"/>
</dbReference>
<dbReference type="AlphaFoldDB" id="A0A3G9IVH2"/>
<evidence type="ECO:0000313" key="10">
    <source>
        <dbReference type="Proteomes" id="UP000275368"/>
    </source>
</evidence>
<evidence type="ECO:0000256" key="6">
    <source>
        <dbReference type="ARBA" id="ARBA00022989"/>
    </source>
</evidence>
<dbReference type="EMBL" id="AP019308">
    <property type="protein sequence ID" value="BBH22810.1"/>
    <property type="molecule type" value="Genomic_DNA"/>
</dbReference>
<dbReference type="PROSITE" id="PS50928">
    <property type="entry name" value="ABC_TM1"/>
    <property type="match status" value="1"/>
</dbReference>
<evidence type="ECO:0000256" key="1">
    <source>
        <dbReference type="ARBA" id="ARBA00004651"/>
    </source>
</evidence>
<evidence type="ECO:0000256" key="8">
    <source>
        <dbReference type="RuleBase" id="RU363032"/>
    </source>
</evidence>
<comment type="subcellular location">
    <subcellularLocation>
        <location evidence="1 8">Cell membrane</location>
        <topology evidence="1 8">Multi-pass membrane protein</topology>
    </subcellularLocation>
</comment>
<dbReference type="RefSeq" id="WP_125661491.1">
    <property type="nucleotide sequence ID" value="NZ_AP019308.1"/>
</dbReference>
<dbReference type="InterPro" id="IPR000515">
    <property type="entry name" value="MetI-like"/>
</dbReference>
<evidence type="ECO:0000256" key="7">
    <source>
        <dbReference type="ARBA" id="ARBA00023136"/>
    </source>
</evidence>
<feature type="transmembrane region" description="Helical" evidence="8">
    <location>
        <begin position="155"/>
        <end position="181"/>
    </location>
</feature>
<dbReference type="Proteomes" id="UP000275368">
    <property type="component" value="Chromosome"/>
</dbReference>
<dbReference type="SUPFAM" id="SSF161098">
    <property type="entry name" value="MetI-like"/>
    <property type="match status" value="1"/>
</dbReference>
<dbReference type="KEGG" id="pbk:Back11_41550"/>
<evidence type="ECO:0000313" key="9">
    <source>
        <dbReference type="EMBL" id="BBH22810.1"/>
    </source>
</evidence>
<feature type="transmembrane region" description="Helical" evidence="8">
    <location>
        <begin position="20"/>
        <end position="44"/>
    </location>
</feature>
<keyword evidence="7 8" id="KW-0472">Membrane</keyword>
<gene>
    <name evidence="9" type="ORF">Back11_41550</name>
</gene>